<feature type="binding site" evidence="5">
    <location>
        <begin position="176"/>
        <end position="180"/>
    </location>
    <ligand>
        <name>ATP</name>
        <dbReference type="ChEBI" id="CHEBI:30616"/>
    </ligand>
</feature>
<dbReference type="InterPro" id="IPR023660">
    <property type="entry name" value="Arg_Kinase"/>
</dbReference>
<gene>
    <name evidence="7" type="ORF">NE675_06445</name>
</gene>
<comment type="caution">
    <text evidence="7">The sequence shown here is derived from an EMBL/GenBank/DDBJ whole genome shotgun (WGS) entry which is preliminary data.</text>
</comment>
<dbReference type="CDD" id="cd07930">
    <property type="entry name" value="bacterial_phosphagen_kinase"/>
    <property type="match status" value="1"/>
</dbReference>
<feature type="binding site" evidence="5">
    <location>
        <begin position="207"/>
        <end position="212"/>
    </location>
    <ligand>
        <name>ATP</name>
        <dbReference type="ChEBI" id="CHEBI:30616"/>
    </ligand>
</feature>
<evidence type="ECO:0000256" key="4">
    <source>
        <dbReference type="ARBA" id="ARBA00022840"/>
    </source>
</evidence>
<dbReference type="Pfam" id="PF00217">
    <property type="entry name" value="ATP-gua_Ptrans"/>
    <property type="match status" value="1"/>
</dbReference>
<dbReference type="RefSeq" id="WP_062412701.1">
    <property type="nucleotide sequence ID" value="NZ_JAJCIO010000008.1"/>
</dbReference>
<evidence type="ECO:0000313" key="7">
    <source>
        <dbReference type="EMBL" id="MCQ5342671.1"/>
    </source>
</evidence>
<protein>
    <submittedName>
        <fullName evidence="7">ATP--guanido phosphotransferase</fullName>
    </submittedName>
</protein>
<accession>A0ABT1SS22</accession>
<reference evidence="7 8" key="1">
    <citation type="submission" date="2022-06" db="EMBL/GenBank/DDBJ databases">
        <title>Isolation of gut microbiota from human fecal samples.</title>
        <authorList>
            <person name="Pamer E.G."/>
            <person name="Barat B."/>
            <person name="Waligurski E."/>
            <person name="Medina S."/>
            <person name="Paddock L."/>
            <person name="Mostad J."/>
        </authorList>
    </citation>
    <scope>NUCLEOTIDE SEQUENCE [LARGE SCALE GENOMIC DNA]</scope>
    <source>
        <strain evidence="7 8">DFI.1.1</strain>
    </source>
</reference>
<dbReference type="InterPro" id="IPR000749">
    <property type="entry name" value="ATP-guanido_PTrfase"/>
</dbReference>
<organism evidence="7 8">
    <name type="scientific">Megasphaera massiliensis</name>
    <dbReference type="NCBI Taxonomy" id="1232428"/>
    <lineage>
        <taxon>Bacteria</taxon>
        <taxon>Bacillati</taxon>
        <taxon>Bacillota</taxon>
        <taxon>Negativicutes</taxon>
        <taxon>Veillonellales</taxon>
        <taxon>Veillonellaceae</taxon>
        <taxon>Megasphaera</taxon>
    </lineage>
</organism>
<keyword evidence="1 5" id="KW-0808">Transferase</keyword>
<dbReference type="PROSITE" id="PS51510">
    <property type="entry name" value="PHOSPHAGEN_KINASE_C"/>
    <property type="match status" value="1"/>
</dbReference>
<dbReference type="SUPFAM" id="SSF55931">
    <property type="entry name" value="Glutamine synthetase/guanido kinase"/>
    <property type="match status" value="1"/>
</dbReference>
<sequence>MVLDMLMAPLCPWQDGTGEFCDIVLDSRVRLNRNLKKYVFPDKASDTELSAVLDEAKGQLGTLNTLGQGHYRFISFEDLTPLEREVLAVKHLSSAGHIERPQHRGILLREDGAVSIMVNEDDHFCIQVAAPGFDLRRVWDQAAQIDDALESHLDFAFRDDFGYLTASPSLTGTGLTVGVTLHVPALVLMKRFNRIVQGTTKFGFTVSGIYGERNDSIGHIFQITNQITLGVTEADTMEQLRKIVTQIVQEEQNCRALVWDHNKNTLKDKWLRTWGTLGQAWLLDDRETLNFASDLRFGIDMGVIPVQPLAYEAIMAASDPAWLQLQAGSELSGEDLEHRRAQAVQQVLREYRRK</sequence>
<dbReference type="Proteomes" id="UP001206692">
    <property type="component" value="Unassembled WGS sequence"/>
</dbReference>
<keyword evidence="3 5" id="KW-0418">Kinase</keyword>
<dbReference type="Gene3D" id="3.30.590.10">
    <property type="entry name" value="Glutamine synthetase/guanido kinase, catalytic domain"/>
    <property type="match status" value="1"/>
</dbReference>
<name>A0ABT1SS22_9FIRM</name>
<dbReference type="PANTHER" id="PTHR11547">
    <property type="entry name" value="ARGININE OR CREATINE KINASE"/>
    <property type="match status" value="1"/>
</dbReference>
<dbReference type="InterPro" id="IPR022414">
    <property type="entry name" value="ATP-guanido_PTrfase_cat"/>
</dbReference>
<feature type="binding site" evidence="5">
    <location>
        <position position="91"/>
    </location>
    <ligand>
        <name>ATP</name>
        <dbReference type="ChEBI" id="CHEBI:30616"/>
    </ligand>
</feature>
<evidence type="ECO:0000256" key="5">
    <source>
        <dbReference type="PROSITE-ProRule" id="PRU00843"/>
    </source>
</evidence>
<comment type="caution">
    <text evidence="5">Lacks conserved residue(s) required for the propagation of feature annotation.</text>
</comment>
<evidence type="ECO:0000313" key="8">
    <source>
        <dbReference type="Proteomes" id="UP001206692"/>
    </source>
</evidence>
<comment type="similarity">
    <text evidence="5">Belongs to the ATP:guanido phosphotransferase family.</text>
</comment>
<dbReference type="PANTHER" id="PTHR11547:SF38">
    <property type="entry name" value="ARGININE KINASE 1-RELATED"/>
    <property type="match status" value="1"/>
</dbReference>
<evidence type="ECO:0000256" key="1">
    <source>
        <dbReference type="ARBA" id="ARBA00022679"/>
    </source>
</evidence>
<proteinExistence type="inferred from homology"/>
<feature type="domain" description="Phosphagen kinase C-terminal" evidence="6">
    <location>
        <begin position="23"/>
        <end position="254"/>
    </location>
</feature>
<feature type="binding site" evidence="5">
    <location>
        <begin position="26"/>
        <end position="30"/>
    </location>
    <ligand>
        <name>ATP</name>
        <dbReference type="ChEBI" id="CHEBI:30616"/>
    </ligand>
</feature>
<keyword evidence="8" id="KW-1185">Reference proteome</keyword>
<evidence type="ECO:0000259" key="6">
    <source>
        <dbReference type="PROSITE" id="PS51510"/>
    </source>
</evidence>
<keyword evidence="4 5" id="KW-0067">ATP-binding</keyword>
<dbReference type="InterPro" id="IPR014746">
    <property type="entry name" value="Gln_synth/guanido_kin_cat_dom"/>
</dbReference>
<evidence type="ECO:0000256" key="3">
    <source>
        <dbReference type="ARBA" id="ARBA00022777"/>
    </source>
</evidence>
<evidence type="ECO:0000256" key="2">
    <source>
        <dbReference type="ARBA" id="ARBA00022741"/>
    </source>
</evidence>
<keyword evidence="2 5" id="KW-0547">Nucleotide-binding</keyword>
<dbReference type="EMBL" id="JANGEW010000010">
    <property type="protein sequence ID" value="MCQ5342671.1"/>
    <property type="molecule type" value="Genomic_DNA"/>
</dbReference>